<dbReference type="PROSITE" id="PS50977">
    <property type="entry name" value="HTH_TETR_2"/>
    <property type="match status" value="1"/>
</dbReference>
<evidence type="ECO:0000256" key="3">
    <source>
        <dbReference type="ARBA" id="ARBA00023163"/>
    </source>
</evidence>
<evidence type="ECO:0000256" key="1">
    <source>
        <dbReference type="ARBA" id="ARBA00023015"/>
    </source>
</evidence>
<feature type="DNA-binding region" description="H-T-H motif" evidence="4">
    <location>
        <begin position="32"/>
        <end position="51"/>
    </location>
</feature>
<dbReference type="EMBL" id="QTTT01000001">
    <property type="protein sequence ID" value="REE99033.1"/>
    <property type="molecule type" value="Genomic_DNA"/>
</dbReference>
<keyword evidence="2 4" id="KW-0238">DNA-binding</keyword>
<dbReference type="InterPro" id="IPR011075">
    <property type="entry name" value="TetR_C"/>
</dbReference>
<proteinExistence type="predicted"/>
<organism evidence="6 7">
    <name type="scientific">Thermomonospora umbrina</name>
    <dbReference type="NCBI Taxonomy" id="111806"/>
    <lineage>
        <taxon>Bacteria</taxon>
        <taxon>Bacillati</taxon>
        <taxon>Actinomycetota</taxon>
        <taxon>Actinomycetes</taxon>
        <taxon>Streptosporangiales</taxon>
        <taxon>Thermomonosporaceae</taxon>
        <taxon>Thermomonospora</taxon>
    </lineage>
</organism>
<gene>
    <name evidence="6" type="ORF">DFJ69_4538</name>
</gene>
<reference evidence="6 7" key="1">
    <citation type="submission" date="2018-08" db="EMBL/GenBank/DDBJ databases">
        <title>Sequencing the genomes of 1000 actinobacteria strains.</title>
        <authorList>
            <person name="Klenk H.-P."/>
        </authorList>
    </citation>
    <scope>NUCLEOTIDE SEQUENCE [LARGE SCALE GENOMIC DNA]</scope>
    <source>
        <strain evidence="6 7">DSM 43927</strain>
    </source>
</reference>
<accession>A0A3D9SYB5</accession>
<dbReference type="InterPro" id="IPR001647">
    <property type="entry name" value="HTH_TetR"/>
</dbReference>
<dbReference type="InterPro" id="IPR009057">
    <property type="entry name" value="Homeodomain-like_sf"/>
</dbReference>
<keyword evidence="7" id="KW-1185">Reference proteome</keyword>
<feature type="domain" description="HTH tetR-type" evidence="5">
    <location>
        <begin position="10"/>
        <end position="69"/>
    </location>
</feature>
<dbReference type="PANTHER" id="PTHR30055:SF148">
    <property type="entry name" value="TETR-FAMILY TRANSCRIPTIONAL REGULATOR"/>
    <property type="match status" value="1"/>
</dbReference>
<dbReference type="AlphaFoldDB" id="A0A3D9SYB5"/>
<dbReference type="InterPro" id="IPR036271">
    <property type="entry name" value="Tet_transcr_reg_TetR-rel_C_sf"/>
</dbReference>
<dbReference type="InterPro" id="IPR050109">
    <property type="entry name" value="HTH-type_TetR-like_transc_reg"/>
</dbReference>
<keyword evidence="3" id="KW-0804">Transcription</keyword>
<dbReference type="SUPFAM" id="SSF46689">
    <property type="entry name" value="Homeodomain-like"/>
    <property type="match status" value="1"/>
</dbReference>
<sequence length="187" mass="20424">MKARGRKPDPTVDARIKEAAVMLLAAKGPSFTMDELASAAGVGRASVFRRYATKRDMLLDALTLALNAQVPETPDTGSLEGDLMVIVTQTLAGWNTPEFAKTTREVFGEAARDPGVAEVIRTAMRDKRRSDWAIFERAIDRGELSPDTDLWLLADMVVGLVVYRGLIDVPQPDPASMVRALLHGFAR</sequence>
<dbReference type="Gene3D" id="1.10.10.60">
    <property type="entry name" value="Homeodomain-like"/>
    <property type="match status" value="1"/>
</dbReference>
<evidence type="ECO:0000313" key="7">
    <source>
        <dbReference type="Proteomes" id="UP000256661"/>
    </source>
</evidence>
<evidence type="ECO:0000256" key="2">
    <source>
        <dbReference type="ARBA" id="ARBA00023125"/>
    </source>
</evidence>
<evidence type="ECO:0000313" key="6">
    <source>
        <dbReference type="EMBL" id="REE99033.1"/>
    </source>
</evidence>
<dbReference type="Gene3D" id="1.10.357.10">
    <property type="entry name" value="Tetracycline Repressor, domain 2"/>
    <property type="match status" value="1"/>
</dbReference>
<comment type="caution">
    <text evidence="6">The sequence shown here is derived from an EMBL/GenBank/DDBJ whole genome shotgun (WGS) entry which is preliminary data.</text>
</comment>
<protein>
    <submittedName>
        <fullName evidence="6">TetR family transcriptional regulator</fullName>
    </submittedName>
</protein>
<keyword evidence="1" id="KW-0805">Transcription regulation</keyword>
<evidence type="ECO:0000259" key="5">
    <source>
        <dbReference type="PROSITE" id="PS50977"/>
    </source>
</evidence>
<dbReference type="GO" id="GO:0000976">
    <property type="term" value="F:transcription cis-regulatory region binding"/>
    <property type="evidence" value="ECO:0007669"/>
    <property type="project" value="TreeGrafter"/>
</dbReference>
<dbReference type="GO" id="GO:0003700">
    <property type="term" value="F:DNA-binding transcription factor activity"/>
    <property type="evidence" value="ECO:0007669"/>
    <property type="project" value="TreeGrafter"/>
</dbReference>
<dbReference type="PANTHER" id="PTHR30055">
    <property type="entry name" value="HTH-TYPE TRANSCRIPTIONAL REGULATOR RUTR"/>
    <property type="match status" value="1"/>
</dbReference>
<dbReference type="Proteomes" id="UP000256661">
    <property type="component" value="Unassembled WGS sequence"/>
</dbReference>
<name>A0A3D9SYB5_9ACTN</name>
<dbReference type="SUPFAM" id="SSF48498">
    <property type="entry name" value="Tetracyclin repressor-like, C-terminal domain"/>
    <property type="match status" value="1"/>
</dbReference>
<evidence type="ECO:0000256" key="4">
    <source>
        <dbReference type="PROSITE-ProRule" id="PRU00335"/>
    </source>
</evidence>
<dbReference type="Pfam" id="PF00440">
    <property type="entry name" value="TetR_N"/>
    <property type="match status" value="1"/>
</dbReference>
<dbReference type="Pfam" id="PF16859">
    <property type="entry name" value="TetR_C_11"/>
    <property type="match status" value="1"/>
</dbReference>